<dbReference type="PANTHER" id="PTHR45703:SF8">
    <property type="entry name" value="DYNEINS HEAVY CHAIN"/>
    <property type="match status" value="1"/>
</dbReference>
<dbReference type="EMBL" id="BPLQ01012141">
    <property type="protein sequence ID" value="GIY62861.1"/>
    <property type="molecule type" value="Genomic_DNA"/>
</dbReference>
<dbReference type="Pfam" id="PF17852">
    <property type="entry name" value="Dynein_AAA_lid"/>
    <property type="match status" value="1"/>
</dbReference>
<evidence type="ECO:0000259" key="1">
    <source>
        <dbReference type="Pfam" id="PF17852"/>
    </source>
</evidence>
<dbReference type="GO" id="GO:0007018">
    <property type="term" value="P:microtubule-based movement"/>
    <property type="evidence" value="ECO:0007669"/>
    <property type="project" value="InterPro"/>
</dbReference>
<dbReference type="AlphaFoldDB" id="A0AAV4UY89"/>
<dbReference type="InterPro" id="IPR026983">
    <property type="entry name" value="DHC"/>
</dbReference>
<feature type="domain" description="Dynein heavy chain AAA 5 extension" evidence="1">
    <location>
        <begin position="56"/>
        <end position="182"/>
    </location>
</feature>
<proteinExistence type="predicted"/>
<dbReference type="GO" id="GO:0045505">
    <property type="term" value="F:dynein intermediate chain binding"/>
    <property type="evidence" value="ECO:0007669"/>
    <property type="project" value="InterPro"/>
</dbReference>
<keyword evidence="3" id="KW-1185">Reference proteome</keyword>
<comment type="caution">
    <text evidence="2">The sequence shown here is derived from an EMBL/GenBank/DDBJ whole genome shotgun (WGS) entry which is preliminary data.</text>
</comment>
<dbReference type="Gene3D" id="1.10.472.130">
    <property type="match status" value="1"/>
</dbReference>
<organism evidence="2 3">
    <name type="scientific">Caerostris darwini</name>
    <dbReference type="NCBI Taxonomy" id="1538125"/>
    <lineage>
        <taxon>Eukaryota</taxon>
        <taxon>Metazoa</taxon>
        <taxon>Ecdysozoa</taxon>
        <taxon>Arthropoda</taxon>
        <taxon>Chelicerata</taxon>
        <taxon>Arachnida</taxon>
        <taxon>Araneae</taxon>
        <taxon>Araneomorphae</taxon>
        <taxon>Entelegynae</taxon>
        <taxon>Araneoidea</taxon>
        <taxon>Araneidae</taxon>
        <taxon>Caerostris</taxon>
    </lineage>
</organism>
<evidence type="ECO:0000313" key="3">
    <source>
        <dbReference type="Proteomes" id="UP001054837"/>
    </source>
</evidence>
<dbReference type="Gene3D" id="3.40.50.300">
    <property type="entry name" value="P-loop containing nucleotide triphosphate hydrolases"/>
    <property type="match status" value="1"/>
</dbReference>
<dbReference type="InterPro" id="IPR041466">
    <property type="entry name" value="Dynein_AAA5_ext"/>
</dbReference>
<sequence length="290" mass="33131">MRLIFEVSTLERATPATVSRGGVLYLDSADVGWNPYVVSWIERRSVQSEKANLIIFFDKYVPPCLEAMTKRFKTVLPIADICYVQTLCCLLECFLTPENTPLTPQNELCELYFVFCCVWAFGSGLDVGTGIDGRLEFSNWFLSEFKSVKFPISGTQAPATNGADALTVFDYYIDTKRFYPWSRKMQKFQPSLDVSLQNTLVPTKETHRIQYMMDLLISGIPSCWWGRWLRKTSVIAPPDALDQESTYLHRQRALQLLHSSATVQRAMELHLEKAGQKLSVPGEEDHLLHR</sequence>
<name>A0AAV4UY89_9ARAC</name>
<dbReference type="PANTHER" id="PTHR45703">
    <property type="entry name" value="DYNEIN HEAVY CHAIN"/>
    <property type="match status" value="1"/>
</dbReference>
<gene>
    <name evidence="2" type="primary">Dnah17</name>
    <name evidence="2" type="ORF">CDAR_424881</name>
</gene>
<protein>
    <submittedName>
        <fullName evidence="2">Dynein heavy chain 17, axonemal</fullName>
    </submittedName>
</protein>
<dbReference type="Proteomes" id="UP001054837">
    <property type="component" value="Unassembled WGS sequence"/>
</dbReference>
<dbReference type="GO" id="GO:0051959">
    <property type="term" value="F:dynein light intermediate chain binding"/>
    <property type="evidence" value="ECO:0007669"/>
    <property type="project" value="InterPro"/>
</dbReference>
<dbReference type="GO" id="GO:0030286">
    <property type="term" value="C:dynein complex"/>
    <property type="evidence" value="ECO:0007669"/>
    <property type="project" value="InterPro"/>
</dbReference>
<evidence type="ECO:0000313" key="2">
    <source>
        <dbReference type="EMBL" id="GIY62861.1"/>
    </source>
</evidence>
<accession>A0AAV4UY89</accession>
<reference evidence="2 3" key="1">
    <citation type="submission" date="2021-06" db="EMBL/GenBank/DDBJ databases">
        <title>Caerostris darwini draft genome.</title>
        <authorList>
            <person name="Kono N."/>
            <person name="Arakawa K."/>
        </authorList>
    </citation>
    <scope>NUCLEOTIDE SEQUENCE [LARGE SCALE GENOMIC DNA]</scope>
</reference>
<dbReference type="InterPro" id="IPR027417">
    <property type="entry name" value="P-loop_NTPase"/>
</dbReference>